<evidence type="ECO:0000313" key="1">
    <source>
        <dbReference type="EMBL" id="ORB07390.1"/>
    </source>
</evidence>
<gene>
    <name evidence="1" type="ORF">BST30_07940</name>
</gene>
<evidence type="ECO:0000313" key="2">
    <source>
        <dbReference type="Proteomes" id="UP000192760"/>
    </source>
</evidence>
<dbReference type="EMBL" id="MVHW01000006">
    <property type="protein sequence ID" value="ORB07390.1"/>
    <property type="molecule type" value="Genomic_DNA"/>
</dbReference>
<sequence length="112" mass="12711">MEPGGHRRRLIHSVAGGFACFPQGWRLSSDPSSNRSICICIHTALPLGQHQFFLWTRFAVYSADPGDHRCRVDDWAHSANCLNATNLPYDLISGGRKEIRDRYGPVHGWRKH</sequence>
<protein>
    <submittedName>
        <fullName evidence="1">Uncharacterized protein</fullName>
    </submittedName>
</protein>
<organism evidence="1 2">
    <name type="scientific">Mycobacterium mantenii</name>
    <dbReference type="NCBI Taxonomy" id="560555"/>
    <lineage>
        <taxon>Bacteria</taxon>
        <taxon>Bacillati</taxon>
        <taxon>Actinomycetota</taxon>
        <taxon>Actinomycetes</taxon>
        <taxon>Mycobacteriales</taxon>
        <taxon>Mycobacteriaceae</taxon>
        <taxon>Mycobacterium</taxon>
        <taxon>Mycobacterium avium complex (MAC)</taxon>
    </lineage>
</organism>
<dbReference type="STRING" id="560555.BST30_07940"/>
<reference evidence="1 2" key="1">
    <citation type="submission" date="2017-02" db="EMBL/GenBank/DDBJ databases">
        <title>The new phylogeny of genus Mycobacterium.</title>
        <authorList>
            <person name="Tortoli E."/>
            <person name="Trovato A."/>
            <person name="Cirillo D.M."/>
        </authorList>
    </citation>
    <scope>NUCLEOTIDE SEQUENCE [LARGE SCALE GENOMIC DNA]</scope>
    <source>
        <strain evidence="1 2">DSM 45255</strain>
    </source>
</reference>
<accession>A0A1X0G1E5</accession>
<dbReference type="Proteomes" id="UP000192760">
    <property type="component" value="Unassembled WGS sequence"/>
</dbReference>
<comment type="caution">
    <text evidence="1">The sequence shown here is derived from an EMBL/GenBank/DDBJ whole genome shotgun (WGS) entry which is preliminary data.</text>
</comment>
<dbReference type="PROSITE" id="PS51257">
    <property type="entry name" value="PROKAR_LIPOPROTEIN"/>
    <property type="match status" value="1"/>
</dbReference>
<name>A0A1X0G1E5_MYCNT</name>
<dbReference type="AlphaFoldDB" id="A0A1X0G1E5"/>
<proteinExistence type="predicted"/>